<dbReference type="Gene3D" id="3.10.20.90">
    <property type="entry name" value="Phosphatidylinositol 3-kinase Catalytic Subunit, Chain A, domain 1"/>
    <property type="match status" value="1"/>
</dbReference>
<keyword evidence="3" id="KW-0863">Zinc-finger</keyword>
<feature type="domain" description="DWNN" evidence="7">
    <location>
        <begin position="4"/>
        <end position="76"/>
    </location>
</feature>
<dbReference type="GO" id="GO:0006511">
    <property type="term" value="P:ubiquitin-dependent protein catabolic process"/>
    <property type="evidence" value="ECO:0007669"/>
    <property type="project" value="TreeGrafter"/>
</dbReference>
<keyword evidence="5" id="KW-0539">Nucleus</keyword>
<keyword evidence="2" id="KW-0479">Metal-binding</keyword>
<comment type="subcellular location">
    <subcellularLocation>
        <location evidence="1">Nucleus</location>
    </subcellularLocation>
</comment>
<dbReference type="GO" id="GO:0016567">
    <property type="term" value="P:protein ubiquitination"/>
    <property type="evidence" value="ECO:0007669"/>
    <property type="project" value="InterPro"/>
</dbReference>
<dbReference type="InterPro" id="IPR014891">
    <property type="entry name" value="DWNN_domain"/>
</dbReference>
<evidence type="ECO:0000256" key="4">
    <source>
        <dbReference type="ARBA" id="ARBA00022833"/>
    </source>
</evidence>
<evidence type="ECO:0000256" key="6">
    <source>
        <dbReference type="SAM" id="MobiDB-lite"/>
    </source>
</evidence>
<keyword evidence="4" id="KW-0862">Zinc</keyword>
<dbReference type="OrthoDB" id="106784at2759"/>
<name>A0A9W8HQ23_9FUNG</name>
<dbReference type="AlphaFoldDB" id="A0A9W8HQ23"/>
<dbReference type="GO" id="GO:0061630">
    <property type="term" value="F:ubiquitin protein ligase activity"/>
    <property type="evidence" value="ECO:0007669"/>
    <property type="project" value="InterPro"/>
</dbReference>
<evidence type="ECO:0000256" key="5">
    <source>
        <dbReference type="ARBA" id="ARBA00023242"/>
    </source>
</evidence>
<evidence type="ECO:0000256" key="2">
    <source>
        <dbReference type="ARBA" id="ARBA00022723"/>
    </source>
</evidence>
<dbReference type="InterPro" id="IPR033489">
    <property type="entry name" value="RBBP6"/>
</dbReference>
<protein>
    <submittedName>
        <fullName evidence="8">Protein mpe1</fullName>
    </submittedName>
</protein>
<dbReference type="GO" id="GO:0005634">
    <property type="term" value="C:nucleus"/>
    <property type="evidence" value="ECO:0007669"/>
    <property type="project" value="UniProtKB-SubCell"/>
</dbReference>
<dbReference type="GO" id="GO:0006397">
    <property type="term" value="P:mRNA processing"/>
    <property type="evidence" value="ECO:0007669"/>
    <property type="project" value="InterPro"/>
</dbReference>
<proteinExistence type="predicted"/>
<feature type="region of interest" description="Disordered" evidence="6">
    <location>
        <begin position="81"/>
        <end position="179"/>
    </location>
</feature>
<organism evidence="8 9">
    <name type="scientific">Coemansia guatemalensis</name>
    <dbReference type="NCBI Taxonomy" id="2761395"/>
    <lineage>
        <taxon>Eukaryota</taxon>
        <taxon>Fungi</taxon>
        <taxon>Fungi incertae sedis</taxon>
        <taxon>Zoopagomycota</taxon>
        <taxon>Kickxellomycotina</taxon>
        <taxon>Kickxellomycetes</taxon>
        <taxon>Kickxellales</taxon>
        <taxon>Kickxellaceae</taxon>
        <taxon>Coemansia</taxon>
    </lineage>
</organism>
<sequence length="179" mass="19640">MSQIQYRFRSTKDYSTIVFDGLSISVIDLKQEILRDQKLNPNDFDLVVTNEQTNEDYKDDMALIPKSTVVLARRIPYTGPKMSRVAPATNYRQPTAGYGGPQFGNGSQRTSGTQAGGPANPFGYRGPQSVGMSAGQGGDASEQEDQPSADVANDPEDARIAAMLQQSDDQWMHQQSIME</sequence>
<keyword evidence="9" id="KW-1185">Reference proteome</keyword>
<gene>
    <name evidence="8" type="primary">MPE1</name>
    <name evidence="8" type="ORF">H4R20_006150</name>
</gene>
<comment type="caution">
    <text evidence="8">The sequence shown here is derived from an EMBL/GenBank/DDBJ whole genome shotgun (WGS) entry which is preliminary data.</text>
</comment>
<accession>A0A9W8HQ23</accession>
<reference evidence="8" key="1">
    <citation type="submission" date="2022-07" db="EMBL/GenBank/DDBJ databases">
        <title>Phylogenomic reconstructions and comparative analyses of Kickxellomycotina fungi.</title>
        <authorList>
            <person name="Reynolds N.K."/>
            <person name="Stajich J.E."/>
            <person name="Barry K."/>
            <person name="Grigoriev I.V."/>
            <person name="Crous P."/>
            <person name="Smith M.E."/>
        </authorList>
    </citation>
    <scope>NUCLEOTIDE SEQUENCE</scope>
    <source>
        <strain evidence="8">NRRL 1565</strain>
    </source>
</reference>
<dbReference type="EMBL" id="JANBUO010002459">
    <property type="protein sequence ID" value="KAJ2794658.1"/>
    <property type="molecule type" value="Genomic_DNA"/>
</dbReference>
<evidence type="ECO:0000256" key="3">
    <source>
        <dbReference type="ARBA" id="ARBA00022771"/>
    </source>
</evidence>
<dbReference type="PROSITE" id="PS51282">
    <property type="entry name" value="DWNN"/>
    <property type="match status" value="1"/>
</dbReference>
<feature type="compositionally biased region" description="Polar residues" evidence="6">
    <location>
        <begin position="104"/>
        <end position="113"/>
    </location>
</feature>
<feature type="compositionally biased region" description="Polar residues" evidence="6">
    <location>
        <begin position="164"/>
        <end position="179"/>
    </location>
</feature>
<dbReference type="GO" id="GO:0008270">
    <property type="term" value="F:zinc ion binding"/>
    <property type="evidence" value="ECO:0007669"/>
    <property type="project" value="UniProtKB-KW"/>
</dbReference>
<evidence type="ECO:0000256" key="1">
    <source>
        <dbReference type="ARBA" id="ARBA00004123"/>
    </source>
</evidence>
<dbReference type="Pfam" id="PF08783">
    <property type="entry name" value="DWNN"/>
    <property type="match status" value="1"/>
</dbReference>
<evidence type="ECO:0000259" key="7">
    <source>
        <dbReference type="PROSITE" id="PS51282"/>
    </source>
</evidence>
<dbReference type="PANTHER" id="PTHR15439">
    <property type="entry name" value="RETINOBLASTOMA-BINDING PROTEIN 6"/>
    <property type="match status" value="1"/>
</dbReference>
<dbReference type="PANTHER" id="PTHR15439:SF0">
    <property type="entry name" value="CELL DIVISION CYCLE AND APOPTOSIS REGULATOR PROTEIN 1-RELATED"/>
    <property type="match status" value="1"/>
</dbReference>
<feature type="non-terminal residue" evidence="8">
    <location>
        <position position="1"/>
    </location>
</feature>
<dbReference type="SMART" id="SM01180">
    <property type="entry name" value="DWNN"/>
    <property type="match status" value="1"/>
</dbReference>
<evidence type="ECO:0000313" key="9">
    <source>
        <dbReference type="Proteomes" id="UP001140094"/>
    </source>
</evidence>
<evidence type="ECO:0000313" key="8">
    <source>
        <dbReference type="EMBL" id="KAJ2794658.1"/>
    </source>
</evidence>
<dbReference type="Proteomes" id="UP001140094">
    <property type="component" value="Unassembled WGS sequence"/>
</dbReference>